<evidence type="ECO:0000256" key="1">
    <source>
        <dbReference type="ARBA" id="ARBA00023002"/>
    </source>
</evidence>
<dbReference type="InterPro" id="IPR050791">
    <property type="entry name" value="Aldo-Keto_reductase"/>
</dbReference>
<evidence type="ECO:0000313" key="4">
    <source>
        <dbReference type="Proteomes" id="UP000032611"/>
    </source>
</evidence>
<dbReference type="PRINTS" id="PR00069">
    <property type="entry name" value="ALDKETRDTASE"/>
</dbReference>
<dbReference type="PATRIC" id="fig|1486262.3.peg.1441"/>
<dbReference type="InterPro" id="IPR020471">
    <property type="entry name" value="AKR"/>
</dbReference>
<evidence type="ECO:0000313" key="3">
    <source>
        <dbReference type="EMBL" id="AJY45498.1"/>
    </source>
</evidence>
<dbReference type="PANTHER" id="PTHR43625:SF40">
    <property type="entry name" value="ALDO-KETO REDUCTASE YAKC [NADP(+)]"/>
    <property type="match status" value="1"/>
</dbReference>
<proteinExistence type="predicted"/>
<dbReference type="InterPro" id="IPR036812">
    <property type="entry name" value="NAD(P)_OxRdtase_dom_sf"/>
</dbReference>
<protein>
    <submittedName>
        <fullName evidence="3">Oxidoreductase</fullName>
    </submittedName>
</protein>
<dbReference type="Pfam" id="PF00248">
    <property type="entry name" value="Aldo_ket_red"/>
    <property type="match status" value="1"/>
</dbReference>
<keyword evidence="4" id="KW-1185">Reference proteome</keyword>
<reference evidence="3 4" key="1">
    <citation type="journal article" date="2015" name="Genome Announc.">
        <title>Complete genome sequence of Martelella endophytica YC6887, which has antifungal activity associated with a halophyte.</title>
        <authorList>
            <person name="Khan A."/>
            <person name="Khan H."/>
            <person name="Chung E.J."/>
            <person name="Hossain M.T."/>
            <person name="Chung Y.R."/>
        </authorList>
    </citation>
    <scope>NUCLEOTIDE SEQUENCE [LARGE SCALE GENOMIC DNA]</scope>
    <source>
        <strain evidence="3">YC6887</strain>
    </source>
</reference>
<dbReference type="KEGG" id="mey:TM49_07000"/>
<dbReference type="GO" id="GO:0016491">
    <property type="term" value="F:oxidoreductase activity"/>
    <property type="evidence" value="ECO:0007669"/>
    <property type="project" value="UniProtKB-KW"/>
</dbReference>
<dbReference type="STRING" id="1486262.TM49_07000"/>
<feature type="domain" description="NADP-dependent oxidoreductase" evidence="2">
    <location>
        <begin position="22"/>
        <end position="283"/>
    </location>
</feature>
<dbReference type="SUPFAM" id="SSF51430">
    <property type="entry name" value="NAD(P)-linked oxidoreductase"/>
    <property type="match status" value="1"/>
</dbReference>
<evidence type="ECO:0000259" key="2">
    <source>
        <dbReference type="Pfam" id="PF00248"/>
    </source>
</evidence>
<dbReference type="EMBL" id="CP010803">
    <property type="protein sequence ID" value="AJY45498.1"/>
    <property type="molecule type" value="Genomic_DNA"/>
</dbReference>
<dbReference type="AlphaFoldDB" id="A0A0D5LQ88"/>
<dbReference type="Proteomes" id="UP000032611">
    <property type="component" value="Chromosome"/>
</dbReference>
<sequence length="293" mass="31744">MADKLADKAGTFSIGGMLTVNRLGFGAMRVTGKGIWGEPDDHAGAIAMLKRLPELGVDFIDTADSYGPDVSEWLIKEALHPYPSVKIATKGGLTRTGPGVWLPVGRPEYLRQQVHKSLRNLGVEKIDLWQLHRIDSKVPADEQFGAIKEFLDEGLISHAGLSEVSVADIKAAQKIFPVSTVQNRYNLVDRTSEDVLDYCAENDIGFIPWFPLAAGELANPGSLLDEIARKHDAAPSQIALAWVLKRSPVMLPIPGTSKVKHLEENVAAANITLSDEEFAALDAEGKKAFAKAA</sequence>
<organism evidence="3 4">
    <name type="scientific">Martelella endophytica</name>
    <dbReference type="NCBI Taxonomy" id="1486262"/>
    <lineage>
        <taxon>Bacteria</taxon>
        <taxon>Pseudomonadati</taxon>
        <taxon>Pseudomonadota</taxon>
        <taxon>Alphaproteobacteria</taxon>
        <taxon>Hyphomicrobiales</taxon>
        <taxon>Aurantimonadaceae</taxon>
        <taxon>Martelella</taxon>
    </lineage>
</organism>
<dbReference type="Gene3D" id="3.20.20.100">
    <property type="entry name" value="NADP-dependent oxidoreductase domain"/>
    <property type="match status" value="1"/>
</dbReference>
<gene>
    <name evidence="3" type="ORF">TM49_07000</name>
</gene>
<dbReference type="RefSeq" id="WP_045680172.1">
    <property type="nucleotide sequence ID" value="NZ_CP010803.1"/>
</dbReference>
<dbReference type="PANTHER" id="PTHR43625">
    <property type="entry name" value="AFLATOXIN B1 ALDEHYDE REDUCTASE"/>
    <property type="match status" value="1"/>
</dbReference>
<dbReference type="InterPro" id="IPR023210">
    <property type="entry name" value="NADP_OxRdtase_dom"/>
</dbReference>
<dbReference type="CDD" id="cd19088">
    <property type="entry name" value="AKR_AKR13B1"/>
    <property type="match status" value="1"/>
</dbReference>
<dbReference type="HOGENOM" id="CLU_023205_2_1_5"/>
<keyword evidence="1" id="KW-0560">Oxidoreductase</keyword>
<dbReference type="OrthoDB" id="7181835at2"/>
<dbReference type="GO" id="GO:0005737">
    <property type="term" value="C:cytoplasm"/>
    <property type="evidence" value="ECO:0007669"/>
    <property type="project" value="TreeGrafter"/>
</dbReference>
<accession>A0A0D5LQ88</accession>
<name>A0A0D5LQ88_MAREN</name>